<dbReference type="Proteomes" id="UP001596071">
    <property type="component" value="Unassembled WGS sequence"/>
</dbReference>
<dbReference type="RefSeq" id="WP_381443031.1">
    <property type="nucleotide sequence ID" value="NZ_JBHSNP010000010.1"/>
</dbReference>
<name>A0ABW0TUX6_9BACL</name>
<evidence type="ECO:0000313" key="1">
    <source>
        <dbReference type="EMBL" id="MFC5602819.1"/>
    </source>
</evidence>
<organism evidence="1 2">
    <name type="scientific">Sporosarcina koreensis</name>
    <dbReference type="NCBI Taxonomy" id="334735"/>
    <lineage>
        <taxon>Bacteria</taxon>
        <taxon>Bacillati</taxon>
        <taxon>Bacillota</taxon>
        <taxon>Bacilli</taxon>
        <taxon>Bacillales</taxon>
        <taxon>Caryophanaceae</taxon>
        <taxon>Sporosarcina</taxon>
    </lineage>
</organism>
<comment type="caution">
    <text evidence="1">The sequence shown here is derived from an EMBL/GenBank/DDBJ whole genome shotgun (WGS) entry which is preliminary data.</text>
</comment>
<reference evidence="2" key="1">
    <citation type="journal article" date="2019" name="Int. J. Syst. Evol. Microbiol.">
        <title>The Global Catalogue of Microorganisms (GCM) 10K type strain sequencing project: providing services to taxonomists for standard genome sequencing and annotation.</title>
        <authorList>
            <consortium name="The Broad Institute Genomics Platform"/>
            <consortium name="The Broad Institute Genome Sequencing Center for Infectious Disease"/>
            <person name="Wu L."/>
            <person name="Ma J."/>
        </authorList>
    </citation>
    <scope>NUCLEOTIDE SEQUENCE [LARGE SCALE GENOMIC DNA]</scope>
    <source>
        <strain evidence="2">KACC 11299</strain>
    </source>
</reference>
<accession>A0ABW0TUX6</accession>
<keyword evidence="2" id="KW-1185">Reference proteome</keyword>
<gene>
    <name evidence="1" type="ORF">ACFPTP_06265</name>
</gene>
<sequence>MPFTTGPIENTGNQPANASRVRVKILNLTGGRLTGVVRVFRLNGTRQLISSTNFSVNANASDFITRNLGGTPFEYEVEILPNQNGGLFSVWGLTAADRIIPAQRVLNSELTQIR</sequence>
<evidence type="ECO:0000313" key="2">
    <source>
        <dbReference type="Proteomes" id="UP001596071"/>
    </source>
</evidence>
<proteinExistence type="predicted"/>
<dbReference type="EMBL" id="JBHSNP010000010">
    <property type="protein sequence ID" value="MFC5602819.1"/>
    <property type="molecule type" value="Genomic_DNA"/>
</dbReference>
<protein>
    <submittedName>
        <fullName evidence="1">ATPase</fullName>
    </submittedName>
</protein>